<evidence type="ECO:0000313" key="4">
    <source>
        <dbReference type="Proteomes" id="UP000186106"/>
    </source>
</evidence>
<gene>
    <name evidence="2" type="ORF">EG359_11330</name>
    <name evidence="3" type="ORF">SAMN05421768_105186</name>
</gene>
<reference evidence="3 4" key="1">
    <citation type="submission" date="2017-01" db="EMBL/GenBank/DDBJ databases">
        <authorList>
            <person name="Mah S.A."/>
            <person name="Swanson W.J."/>
            <person name="Moy G.W."/>
            <person name="Vacquier V.D."/>
        </authorList>
    </citation>
    <scope>NUCLEOTIDE SEQUENCE [LARGE SCALE GENOMIC DNA]</scope>
    <source>
        <strain evidence="3 4">DSM 16927</strain>
    </source>
</reference>
<reference evidence="2 5" key="2">
    <citation type="submission" date="2018-11" db="EMBL/GenBank/DDBJ databases">
        <title>Proposal to divide the Flavobacteriaceae and reorganize its genera based on Amino Acid Identity values calculated from whole genome sequences.</title>
        <authorList>
            <person name="Nicholson A.C."/>
            <person name="Gulvik C.A."/>
            <person name="Whitney A.M."/>
            <person name="Humrighouse B.W."/>
            <person name="Bell M."/>
            <person name="Holmes B."/>
            <person name="Steigerwalt A.G."/>
            <person name="Villarma A."/>
            <person name="Sheth M."/>
            <person name="Batra D."/>
            <person name="Pryor J."/>
            <person name="Bernardet J.-F."/>
            <person name="Hugo C."/>
            <person name="Kampfer P."/>
            <person name="Newman J."/>
            <person name="McQuiston J.R."/>
        </authorList>
    </citation>
    <scope>NUCLEOTIDE SEQUENCE [LARGE SCALE GENOMIC DNA]</scope>
    <source>
        <strain evidence="2 5">DSM 16927</strain>
    </source>
</reference>
<evidence type="ECO:0000256" key="1">
    <source>
        <dbReference type="SAM" id="SignalP"/>
    </source>
</evidence>
<feature type="signal peptide" evidence="1">
    <location>
        <begin position="1"/>
        <end position="19"/>
    </location>
</feature>
<evidence type="ECO:0000313" key="3">
    <source>
        <dbReference type="EMBL" id="SIS36336.1"/>
    </source>
</evidence>
<proteinExistence type="predicted"/>
<accession>A0A1N7IH38</accession>
<evidence type="ECO:0000313" key="2">
    <source>
        <dbReference type="EMBL" id="AZB00178.1"/>
    </source>
</evidence>
<name>A0A1N7IH38_9FLAO</name>
<dbReference type="AlphaFoldDB" id="A0A1N7IH38"/>
<feature type="chain" id="PRO_5044563472" evidence="1">
    <location>
        <begin position="20"/>
        <end position="432"/>
    </location>
</feature>
<evidence type="ECO:0000313" key="5">
    <source>
        <dbReference type="Proteomes" id="UP000279541"/>
    </source>
</evidence>
<dbReference type="KEGG" id="cjt:EG359_11330"/>
<dbReference type="Proteomes" id="UP000279541">
    <property type="component" value="Chromosome"/>
</dbReference>
<dbReference type="Proteomes" id="UP000186106">
    <property type="component" value="Unassembled WGS sequence"/>
</dbReference>
<keyword evidence="5" id="KW-1185">Reference proteome</keyword>
<protein>
    <submittedName>
        <fullName evidence="3">Uncharacterized protein</fullName>
    </submittedName>
</protein>
<keyword evidence="1" id="KW-0732">Signal</keyword>
<sequence length="432" mass="46472">MKKTFLPITVLFLNSIVYAQVGMNTSNPKSTMDIVAKNSSGSSTLADGLLIPRVDRERAINMVSVQPSTLIYVNSITTGSATGQASNIDAVGFYYFDGSTNKWTKLSTDTNIYNTDGVLTSNRVMGLGNNSLIFRNGVEASLYFERSGTGNLQSGQNVANLYTSGYVGNTNKILSGIRTYYQGDGTNSNSSMKLTVNGNINNNVVLAANNNVGIGTETPSEKLDVEGNARIRTLVDIEGTNQIPRFTRRVMSDANGVLGYEPNISKSTYGLDNIYENAMSNQISTTITNGNVPLNLSNTIVVPANTEALIVIDYNIPILKKGGYVAYMGITLKKSTNGGADVELEQGSRKYTTPSYSDNSAPAQGFPIVGKAVDHITNNTSSPITIVYKPLGYVEDNITTVYFGMWTNSGTGANFNWGRGSMTVTSYLKSLQ</sequence>
<dbReference type="EMBL" id="FTNZ01000005">
    <property type="protein sequence ID" value="SIS36336.1"/>
    <property type="molecule type" value="Genomic_DNA"/>
</dbReference>
<dbReference type="EMBL" id="CP033926">
    <property type="protein sequence ID" value="AZB00178.1"/>
    <property type="molecule type" value="Genomic_DNA"/>
</dbReference>
<organism evidence="3 4">
    <name type="scientific">Chryseobacterium joostei</name>
    <dbReference type="NCBI Taxonomy" id="112234"/>
    <lineage>
        <taxon>Bacteria</taxon>
        <taxon>Pseudomonadati</taxon>
        <taxon>Bacteroidota</taxon>
        <taxon>Flavobacteriia</taxon>
        <taxon>Flavobacteriales</taxon>
        <taxon>Weeksellaceae</taxon>
        <taxon>Chryseobacterium group</taxon>
        <taxon>Chryseobacterium</taxon>
    </lineage>
</organism>
<dbReference type="STRING" id="112234.SAMN05421768_105186"/>